<dbReference type="InterPro" id="IPR036457">
    <property type="entry name" value="PPM-type-like_dom_sf"/>
</dbReference>
<dbReference type="Pfam" id="PF07228">
    <property type="entry name" value="SpoIIE"/>
    <property type="match status" value="1"/>
</dbReference>
<dbReference type="SUPFAM" id="SSF81606">
    <property type="entry name" value="PP2C-like"/>
    <property type="match status" value="1"/>
</dbReference>
<protein>
    <recommendedName>
        <fullName evidence="2">FHA domain-containing protein</fullName>
    </recommendedName>
</protein>
<gene>
    <name evidence="3" type="ORF">FEM03_17720</name>
</gene>
<evidence type="ECO:0000259" key="2">
    <source>
        <dbReference type="PROSITE" id="PS50006"/>
    </source>
</evidence>
<sequence>MSSSLNLEIDAQSWPLQSGDIIGRFGTVALDALKTCDVLSRHHLRVDLVQNLWHLTVLPNVRNATRLNGKLLTPEESVPLTAINDLTIHTLHLRLRQTFQESSPNTLTNHPVALLTIDPLLQIQLLNPSAQTLLGTTLTIGSNLASFIDPQSIIRLRLALDQLQNQQTTSIDLQSPPPRELHLRTLLRRDNATNTFLLALHDITDEHQQNLHLQTSLKAHTTHLHQLSALLSSPALHTGDLPVILPLIAQYTADLLPETHVALSILQSDQSLHPAAIAGTVYQHATPHFSKTHPGGEIQLTRPPHALWTDFDEQTAHLSFHLFSLALDNARRAQDLERLQLHEDSLKVEFAQATRYLSRLLPAPVTTGPVHLHWQYQPSGGLGGDVFGYDWLDHDHLYLFVVDVAGHGIGAALLAVSLINHLRLSIERKEPWLRDPADWLTHLNQTFPMEKHGGLTWTLWCGIYNTTKKELHYSSGGHPPAILLDRGQVKELTTNGPVLGALADITFQSAKTKVHPGAKLFLYTDGVFEFPLADGTTGTSASFVSTVAGTANMTSGECDFLHHHAAALCGSSEFPDDFTLLCAKFT</sequence>
<dbReference type="Gene3D" id="3.30.450.20">
    <property type="entry name" value="PAS domain"/>
    <property type="match status" value="1"/>
</dbReference>
<organism evidence="3 4">
    <name type="scientific">Phragmitibacter flavus</name>
    <dbReference type="NCBI Taxonomy" id="2576071"/>
    <lineage>
        <taxon>Bacteria</taxon>
        <taxon>Pseudomonadati</taxon>
        <taxon>Verrucomicrobiota</taxon>
        <taxon>Verrucomicrobiia</taxon>
        <taxon>Verrucomicrobiales</taxon>
        <taxon>Verrucomicrobiaceae</taxon>
        <taxon>Phragmitibacter</taxon>
    </lineage>
</organism>
<name>A0A5R8KAY4_9BACT</name>
<dbReference type="InterPro" id="IPR052016">
    <property type="entry name" value="Bact_Sigma-Reg"/>
</dbReference>
<dbReference type="PROSITE" id="PS50006">
    <property type="entry name" value="FHA_DOMAIN"/>
    <property type="match status" value="1"/>
</dbReference>
<evidence type="ECO:0000313" key="4">
    <source>
        <dbReference type="Proteomes" id="UP000306196"/>
    </source>
</evidence>
<dbReference type="CDD" id="cd00130">
    <property type="entry name" value="PAS"/>
    <property type="match status" value="1"/>
</dbReference>
<dbReference type="PANTHER" id="PTHR43156:SF2">
    <property type="entry name" value="STAGE II SPORULATION PROTEIN E"/>
    <property type="match status" value="1"/>
</dbReference>
<dbReference type="EMBL" id="VAUV01000013">
    <property type="protein sequence ID" value="TLD69478.1"/>
    <property type="molecule type" value="Genomic_DNA"/>
</dbReference>
<dbReference type="Proteomes" id="UP000306196">
    <property type="component" value="Unassembled WGS sequence"/>
</dbReference>
<evidence type="ECO:0000256" key="1">
    <source>
        <dbReference type="ARBA" id="ARBA00022801"/>
    </source>
</evidence>
<dbReference type="PANTHER" id="PTHR43156">
    <property type="entry name" value="STAGE II SPORULATION PROTEIN E-RELATED"/>
    <property type="match status" value="1"/>
</dbReference>
<dbReference type="CDD" id="cd00060">
    <property type="entry name" value="FHA"/>
    <property type="match status" value="1"/>
</dbReference>
<reference evidence="3 4" key="1">
    <citation type="submission" date="2019-05" db="EMBL/GenBank/DDBJ databases">
        <title>Verrucobacter flavum gen. nov., sp. nov. a new member of the family Verrucomicrobiaceae.</title>
        <authorList>
            <person name="Szuroczki S."/>
            <person name="Abbaszade G."/>
            <person name="Szabo A."/>
            <person name="Felfoldi T."/>
            <person name="Schumann P."/>
            <person name="Boka K."/>
            <person name="Keki Z."/>
            <person name="Toumi M."/>
            <person name="Toth E."/>
        </authorList>
    </citation>
    <scope>NUCLEOTIDE SEQUENCE [LARGE SCALE GENOMIC DNA]</scope>
    <source>
        <strain evidence="3 4">MG-N-17</strain>
    </source>
</reference>
<comment type="caution">
    <text evidence="3">The sequence shown here is derived from an EMBL/GenBank/DDBJ whole genome shotgun (WGS) entry which is preliminary data.</text>
</comment>
<dbReference type="InterPro" id="IPR001932">
    <property type="entry name" value="PPM-type_phosphatase-like_dom"/>
</dbReference>
<accession>A0A5R8KAY4</accession>
<dbReference type="GO" id="GO:0016791">
    <property type="term" value="F:phosphatase activity"/>
    <property type="evidence" value="ECO:0007669"/>
    <property type="project" value="TreeGrafter"/>
</dbReference>
<dbReference type="Gene3D" id="3.60.40.10">
    <property type="entry name" value="PPM-type phosphatase domain"/>
    <property type="match status" value="1"/>
</dbReference>
<keyword evidence="1" id="KW-0378">Hydrolase</keyword>
<feature type="domain" description="FHA" evidence="2">
    <location>
        <begin position="20"/>
        <end position="72"/>
    </location>
</feature>
<evidence type="ECO:0000313" key="3">
    <source>
        <dbReference type="EMBL" id="TLD69478.1"/>
    </source>
</evidence>
<keyword evidence="4" id="KW-1185">Reference proteome</keyword>
<proteinExistence type="predicted"/>
<dbReference type="RefSeq" id="WP_138087621.1">
    <property type="nucleotide sequence ID" value="NZ_VAUV01000013.1"/>
</dbReference>
<dbReference type="InterPro" id="IPR000014">
    <property type="entry name" value="PAS"/>
</dbReference>
<dbReference type="InterPro" id="IPR000253">
    <property type="entry name" value="FHA_dom"/>
</dbReference>
<dbReference type="SMART" id="SM00331">
    <property type="entry name" value="PP2C_SIG"/>
    <property type="match status" value="1"/>
</dbReference>
<dbReference type="OrthoDB" id="9806704at2"/>
<dbReference type="AlphaFoldDB" id="A0A5R8KAY4"/>